<dbReference type="RefSeq" id="WP_031403111.1">
    <property type="nucleotide sequence ID" value="NZ_CABVQD010000005.1"/>
</dbReference>
<dbReference type="InterPro" id="IPR022798">
    <property type="entry name" value="BcsD_bac"/>
</dbReference>
<evidence type="ECO:0000313" key="1">
    <source>
        <dbReference type="EMBL" id="VWB49035.1"/>
    </source>
</evidence>
<keyword evidence="2" id="KW-1185">Reference proteome</keyword>
<dbReference type="Gene3D" id="3.30.70.2590">
    <property type="match status" value="1"/>
</dbReference>
<protein>
    <submittedName>
        <fullName evidence="1">Cellulose synthase operon protein D</fullName>
    </submittedName>
</protein>
<evidence type="ECO:0000313" key="2">
    <source>
        <dbReference type="Proteomes" id="UP000494330"/>
    </source>
</evidence>
<dbReference type="Pfam" id="PF03500">
    <property type="entry name" value="Cellsynth_D"/>
    <property type="match status" value="1"/>
</dbReference>
<gene>
    <name evidence="1" type="primary">acsD</name>
    <name evidence="1" type="ORF">BPA30113_02103</name>
</gene>
<proteinExistence type="predicted"/>
<dbReference type="Proteomes" id="UP000494330">
    <property type="component" value="Unassembled WGS sequence"/>
</dbReference>
<sequence>MTSVIDPLLDQRVSPQWRGLLGALAAEFEDQLGHDELRQLMARVGARFAAAHPLRACASTTELAAALNAQWRDIQWGYVELADERDCLRITHYGAPLRAFGGGALAWAPAFLQGSYQGWLTAMGATDLDVVQAGPVDDDYAIEFTLGRGAR</sequence>
<dbReference type="AlphaFoldDB" id="A0A6J5DDW3"/>
<dbReference type="EMBL" id="CABVQD010000005">
    <property type="protein sequence ID" value="VWB49035.1"/>
    <property type="molecule type" value="Genomic_DNA"/>
</dbReference>
<dbReference type="GO" id="GO:0030244">
    <property type="term" value="P:cellulose biosynthetic process"/>
    <property type="evidence" value="ECO:0007669"/>
    <property type="project" value="InterPro"/>
</dbReference>
<dbReference type="InterPro" id="IPR038470">
    <property type="entry name" value="Cellsynth_D_sf"/>
</dbReference>
<organism evidence="1 2">
    <name type="scientific">Burkholderia paludis</name>
    <dbReference type="NCBI Taxonomy" id="1506587"/>
    <lineage>
        <taxon>Bacteria</taxon>
        <taxon>Pseudomonadati</taxon>
        <taxon>Pseudomonadota</taxon>
        <taxon>Betaproteobacteria</taxon>
        <taxon>Burkholderiales</taxon>
        <taxon>Burkholderiaceae</taxon>
        <taxon>Burkholderia</taxon>
        <taxon>Burkholderia cepacia complex</taxon>
    </lineage>
</organism>
<reference evidence="1 2" key="1">
    <citation type="submission" date="2019-09" db="EMBL/GenBank/DDBJ databases">
        <authorList>
            <person name="Depoorter E."/>
        </authorList>
    </citation>
    <scope>NUCLEOTIDE SEQUENCE [LARGE SCALE GENOMIC DNA]</scope>
    <source>
        <strain evidence="1">LMG 30113</strain>
    </source>
</reference>
<accession>A0A6J5DDW3</accession>
<name>A0A6J5DDW3_9BURK</name>